<evidence type="ECO:0000256" key="5">
    <source>
        <dbReference type="ARBA" id="ARBA00023128"/>
    </source>
</evidence>
<keyword evidence="6" id="KW-0143">Chaperone</keyword>
<evidence type="ECO:0000259" key="7">
    <source>
        <dbReference type="PROSITE" id="PS50076"/>
    </source>
</evidence>
<evidence type="ECO:0000256" key="4">
    <source>
        <dbReference type="ARBA" id="ARBA00022490"/>
    </source>
</evidence>
<reference evidence="8" key="1">
    <citation type="submission" date="2021-02" db="EMBL/GenBank/DDBJ databases">
        <title>Comparative genomics reveals that relaxation of natural selection precedes convergent phenotypic evolution of cavefish.</title>
        <authorList>
            <person name="Peng Z."/>
        </authorList>
    </citation>
    <scope>NUCLEOTIDE SEQUENCE</scope>
    <source>
        <tissue evidence="8">Muscle</tissue>
    </source>
</reference>
<keyword evidence="4" id="KW-0963">Cytoplasm</keyword>
<dbReference type="GO" id="GO:0001671">
    <property type="term" value="F:ATPase activator activity"/>
    <property type="evidence" value="ECO:0007669"/>
    <property type="project" value="InterPro"/>
</dbReference>
<dbReference type="InterPro" id="IPR004640">
    <property type="entry name" value="HscB"/>
</dbReference>
<evidence type="ECO:0000256" key="3">
    <source>
        <dbReference type="ARBA" id="ARBA00010476"/>
    </source>
</evidence>
<name>A0A9W7X345_TRIRA</name>
<feature type="domain" description="J" evidence="7">
    <location>
        <begin position="103"/>
        <end position="175"/>
    </location>
</feature>
<dbReference type="InterPro" id="IPR009073">
    <property type="entry name" value="HscB_oligo_C"/>
</dbReference>
<dbReference type="InterPro" id="IPR036386">
    <property type="entry name" value="HscB_C_sf"/>
</dbReference>
<dbReference type="AlphaFoldDB" id="A0A9W7X345"/>
<dbReference type="PROSITE" id="PS50076">
    <property type="entry name" value="DNAJ_2"/>
    <property type="match status" value="1"/>
</dbReference>
<dbReference type="Proteomes" id="UP001059041">
    <property type="component" value="Linkage Group LG2"/>
</dbReference>
<dbReference type="SUPFAM" id="SSF47144">
    <property type="entry name" value="HSC20 (HSCB), C-terminal oligomerisation domain"/>
    <property type="match status" value="1"/>
</dbReference>
<dbReference type="SUPFAM" id="SSF46565">
    <property type="entry name" value="Chaperone J-domain"/>
    <property type="match status" value="1"/>
</dbReference>
<gene>
    <name evidence="8" type="ORF">IRJ41_014345</name>
</gene>
<dbReference type="PANTHER" id="PTHR14021:SF15">
    <property type="entry name" value="IRON-SULFUR CLUSTER CO-CHAPERONE PROTEIN HSCB"/>
    <property type="match status" value="1"/>
</dbReference>
<evidence type="ECO:0000256" key="6">
    <source>
        <dbReference type="ARBA" id="ARBA00023186"/>
    </source>
</evidence>
<dbReference type="EMBL" id="JAFHDT010000002">
    <property type="protein sequence ID" value="KAI7813066.1"/>
    <property type="molecule type" value="Genomic_DNA"/>
</dbReference>
<comment type="similarity">
    <text evidence="3">Belongs to the HscB family.</text>
</comment>
<dbReference type="FunFam" id="1.20.1280.20:FF:000002">
    <property type="entry name" value="HscB mitochondrial iron-sulfur cluster co-chaperone"/>
    <property type="match status" value="1"/>
</dbReference>
<evidence type="ECO:0000313" key="9">
    <source>
        <dbReference type="Proteomes" id="UP001059041"/>
    </source>
</evidence>
<dbReference type="NCBIfam" id="TIGR00714">
    <property type="entry name" value="hscB"/>
    <property type="match status" value="1"/>
</dbReference>
<dbReference type="SMART" id="SM00271">
    <property type="entry name" value="DnaJ"/>
    <property type="match status" value="1"/>
</dbReference>
<organism evidence="8 9">
    <name type="scientific">Triplophysa rosa</name>
    <name type="common">Cave loach</name>
    <dbReference type="NCBI Taxonomy" id="992332"/>
    <lineage>
        <taxon>Eukaryota</taxon>
        <taxon>Metazoa</taxon>
        <taxon>Chordata</taxon>
        <taxon>Craniata</taxon>
        <taxon>Vertebrata</taxon>
        <taxon>Euteleostomi</taxon>
        <taxon>Actinopterygii</taxon>
        <taxon>Neopterygii</taxon>
        <taxon>Teleostei</taxon>
        <taxon>Ostariophysi</taxon>
        <taxon>Cypriniformes</taxon>
        <taxon>Nemacheilidae</taxon>
        <taxon>Triplophysa</taxon>
    </lineage>
</organism>
<dbReference type="GO" id="GO:0044571">
    <property type="term" value="P:[2Fe-2S] cluster assembly"/>
    <property type="evidence" value="ECO:0007669"/>
    <property type="project" value="InterPro"/>
</dbReference>
<dbReference type="Pfam" id="PF07743">
    <property type="entry name" value="HSCB_C"/>
    <property type="match status" value="1"/>
</dbReference>
<keyword evidence="5" id="KW-0496">Mitochondrion</keyword>
<evidence type="ECO:0000256" key="1">
    <source>
        <dbReference type="ARBA" id="ARBA00004173"/>
    </source>
</evidence>
<dbReference type="PANTHER" id="PTHR14021">
    <property type="entry name" value="IRON-SULFUR CLUSTER CO-CHAPERONE PROTEIN HSCB"/>
    <property type="match status" value="1"/>
</dbReference>
<dbReference type="InterPro" id="IPR001623">
    <property type="entry name" value="DnaJ_domain"/>
</dbReference>
<proteinExistence type="inferred from homology"/>
<dbReference type="InterPro" id="IPR036869">
    <property type="entry name" value="J_dom_sf"/>
</dbReference>
<evidence type="ECO:0000313" key="8">
    <source>
        <dbReference type="EMBL" id="KAI7813066.1"/>
    </source>
</evidence>
<comment type="subcellular location">
    <subcellularLocation>
        <location evidence="2">Cytoplasm</location>
    </subcellularLocation>
    <subcellularLocation>
        <location evidence="1">Mitochondrion</location>
    </subcellularLocation>
</comment>
<dbReference type="Pfam" id="PF00226">
    <property type="entry name" value="DnaJ"/>
    <property type="match status" value="1"/>
</dbReference>
<dbReference type="OrthoDB" id="448954at2759"/>
<dbReference type="GO" id="GO:0005739">
    <property type="term" value="C:mitochondrion"/>
    <property type="evidence" value="ECO:0007669"/>
    <property type="project" value="UniProtKB-SubCell"/>
</dbReference>
<keyword evidence="9" id="KW-1185">Reference proteome</keyword>
<dbReference type="Gene3D" id="1.10.287.110">
    <property type="entry name" value="DnaJ domain"/>
    <property type="match status" value="1"/>
</dbReference>
<dbReference type="HAMAP" id="MF_00682">
    <property type="entry name" value="HscB"/>
    <property type="match status" value="1"/>
</dbReference>
<protein>
    <submittedName>
        <fullName evidence="8">Iron-sulfur cluster co-chaperone protein HscB</fullName>
    </submittedName>
</protein>
<sequence>MATLNILRFLKTFEGLKHAHSLISNGQSLASGVSCFALARCFTSHNQDMKGVFHKAAKANLTLNYRCFCTVTASRVCWNCGSSTELFFCSSCKVIQPPHDIINYFQILNCEETFSLDTKKLQKRFVELQRYLHPDNFSQKSLKEQEYSETQSALVNKAYRTLQKPLSRAIYMLELRGVLLEEGTDATADPAILLEVMEVNESLAETQNQDEVDAIGQSVRDKLKDLTEQMNSSLNKGDLLTAKGLLVQMKYLSNIEEKVKKRITESW</sequence>
<dbReference type="GO" id="GO:0051087">
    <property type="term" value="F:protein-folding chaperone binding"/>
    <property type="evidence" value="ECO:0007669"/>
    <property type="project" value="InterPro"/>
</dbReference>
<evidence type="ECO:0000256" key="2">
    <source>
        <dbReference type="ARBA" id="ARBA00004496"/>
    </source>
</evidence>
<dbReference type="Gene3D" id="1.20.1280.20">
    <property type="entry name" value="HscB, C-terminal domain"/>
    <property type="match status" value="1"/>
</dbReference>
<comment type="caution">
    <text evidence="8">The sequence shown here is derived from an EMBL/GenBank/DDBJ whole genome shotgun (WGS) entry which is preliminary data.</text>
</comment>
<dbReference type="GO" id="GO:0051259">
    <property type="term" value="P:protein complex oligomerization"/>
    <property type="evidence" value="ECO:0007669"/>
    <property type="project" value="InterPro"/>
</dbReference>
<accession>A0A9W7X345</accession>